<dbReference type="InterPro" id="IPR052712">
    <property type="entry name" value="Acid_resist_chaperone_HdeD"/>
</dbReference>
<dbReference type="AlphaFoldDB" id="A0AAW9K9F4"/>
<evidence type="ECO:0000256" key="1">
    <source>
        <dbReference type="SAM" id="Phobius"/>
    </source>
</evidence>
<dbReference type="Pfam" id="PF03729">
    <property type="entry name" value="DUF308"/>
    <property type="match status" value="2"/>
</dbReference>
<feature type="transmembrane region" description="Helical" evidence="1">
    <location>
        <begin position="87"/>
        <end position="109"/>
    </location>
</feature>
<feature type="transmembrane region" description="Helical" evidence="1">
    <location>
        <begin position="116"/>
        <end position="133"/>
    </location>
</feature>
<keyword evidence="1" id="KW-0472">Membrane</keyword>
<feature type="transmembrane region" description="Helical" evidence="1">
    <location>
        <begin position="63"/>
        <end position="81"/>
    </location>
</feature>
<accession>A0AAW9K9F4</accession>
<feature type="transmembrane region" description="Helical" evidence="1">
    <location>
        <begin position="145"/>
        <end position="168"/>
    </location>
</feature>
<dbReference type="Proteomes" id="UP001290462">
    <property type="component" value="Unassembled WGS sequence"/>
</dbReference>
<evidence type="ECO:0000313" key="3">
    <source>
        <dbReference type="Proteomes" id="UP001290462"/>
    </source>
</evidence>
<dbReference type="GO" id="GO:0005886">
    <property type="term" value="C:plasma membrane"/>
    <property type="evidence" value="ECO:0007669"/>
    <property type="project" value="TreeGrafter"/>
</dbReference>
<reference evidence="2" key="1">
    <citation type="submission" date="2023-08" db="EMBL/GenBank/DDBJ databases">
        <title>Genomic characterization of piscicolin 126 produced by Carnobacterium maltaromaticum CM22 strain isolated from salmon (Salmo salar).</title>
        <authorList>
            <person name="Gonzalez-Gragera E."/>
            <person name="Garcia-Lopez J.D."/>
            <person name="Teso-Perez C."/>
            <person name="Gimenez-Hernandez I."/>
            <person name="Peralta-Sanchez J.M."/>
            <person name="Valdivia E."/>
            <person name="Montalban-Lopez M."/>
            <person name="Martin-Platero A.M."/>
            <person name="Banos A."/>
            <person name="Martinez-Bueno M."/>
        </authorList>
    </citation>
    <scope>NUCLEOTIDE SEQUENCE</scope>
    <source>
        <strain evidence="2">CM22</strain>
    </source>
</reference>
<keyword evidence="1" id="KW-0812">Transmembrane</keyword>
<name>A0AAW9K9F4_CARML</name>
<dbReference type="EMBL" id="JAVBVO010000005">
    <property type="protein sequence ID" value="MDZ5760187.1"/>
    <property type="molecule type" value="Genomic_DNA"/>
</dbReference>
<dbReference type="RefSeq" id="WP_322809615.1">
    <property type="nucleotide sequence ID" value="NZ_JAVBVO010000005.1"/>
</dbReference>
<proteinExistence type="predicted"/>
<dbReference type="PANTHER" id="PTHR34989:SF1">
    <property type="entry name" value="PROTEIN HDED"/>
    <property type="match status" value="1"/>
</dbReference>
<gene>
    <name evidence="2" type="ORF">RAK27_16235</name>
</gene>
<feature type="transmembrane region" description="Helical" evidence="1">
    <location>
        <begin position="7"/>
        <end position="25"/>
    </location>
</feature>
<keyword evidence="1" id="KW-1133">Transmembrane helix</keyword>
<sequence length="176" mass="19859">MKKEKVKLLVQGIILLILGVLFMMNPVRQGVLFLLILGSVFAFSGVVIILDGIFITKGVKYKVFRIMEGILLGGFGLVFFLRNPESGAVIIIYSLVWLMILMSIFNTIAIFKVKSGIKWLSIALNIIVIWIGTQSLFDPQLALAIFYWTVAFQLIFMGINHITLYFVLPNEEEGIR</sequence>
<organism evidence="2 3">
    <name type="scientific">Carnobacterium maltaromaticum</name>
    <name type="common">Carnobacterium piscicola</name>
    <dbReference type="NCBI Taxonomy" id="2751"/>
    <lineage>
        <taxon>Bacteria</taxon>
        <taxon>Bacillati</taxon>
        <taxon>Bacillota</taxon>
        <taxon>Bacilli</taxon>
        <taxon>Lactobacillales</taxon>
        <taxon>Carnobacteriaceae</taxon>
        <taxon>Carnobacterium</taxon>
    </lineage>
</organism>
<dbReference type="InterPro" id="IPR005325">
    <property type="entry name" value="DUF308_memb"/>
</dbReference>
<dbReference type="PANTHER" id="PTHR34989">
    <property type="entry name" value="PROTEIN HDED"/>
    <property type="match status" value="1"/>
</dbReference>
<evidence type="ECO:0000313" key="2">
    <source>
        <dbReference type="EMBL" id="MDZ5760187.1"/>
    </source>
</evidence>
<protein>
    <submittedName>
        <fullName evidence="2">DUF308 domain-containing protein</fullName>
    </submittedName>
</protein>
<feature type="transmembrane region" description="Helical" evidence="1">
    <location>
        <begin position="31"/>
        <end position="56"/>
    </location>
</feature>
<comment type="caution">
    <text evidence="2">The sequence shown here is derived from an EMBL/GenBank/DDBJ whole genome shotgun (WGS) entry which is preliminary data.</text>
</comment>